<proteinExistence type="predicted"/>
<gene>
    <name evidence="1" type="ORF">Patl1_12188</name>
</gene>
<sequence length="160" mass="17816">MITVKILVNKPEYINEEISITVAGHSLGAALATLNAADIVANNFNKRTRSNKTCMVTAFVFASPKVGNDGFRNIFNGLSNLHLLRIENRLDIVTDLPPEISYKKVGMKLRIKSHKSELFNLTDGLQLHDIIPESHNLKEYLEGVTNKSVKSQLGKTRSKL</sequence>
<reference evidence="2" key="1">
    <citation type="journal article" date="2023" name="G3 (Bethesda)">
        <title>Genome assembly and association tests identify interacting loci associated with vigor, precocity, and sex in interspecific pistachio rootstocks.</title>
        <authorList>
            <person name="Palmer W."/>
            <person name="Jacygrad E."/>
            <person name="Sagayaradj S."/>
            <person name="Cavanaugh K."/>
            <person name="Han R."/>
            <person name="Bertier L."/>
            <person name="Beede B."/>
            <person name="Kafkas S."/>
            <person name="Golino D."/>
            <person name="Preece J."/>
            <person name="Michelmore R."/>
        </authorList>
    </citation>
    <scope>NUCLEOTIDE SEQUENCE [LARGE SCALE GENOMIC DNA]</scope>
</reference>
<evidence type="ECO:0000313" key="2">
    <source>
        <dbReference type="Proteomes" id="UP001164250"/>
    </source>
</evidence>
<dbReference type="EMBL" id="CM047908">
    <property type="protein sequence ID" value="KAJ0083005.1"/>
    <property type="molecule type" value="Genomic_DNA"/>
</dbReference>
<comment type="caution">
    <text evidence="1">The sequence shown here is derived from an EMBL/GenBank/DDBJ whole genome shotgun (WGS) entry which is preliminary data.</text>
</comment>
<accession>A0ACC1A7Q8</accession>
<dbReference type="Proteomes" id="UP001164250">
    <property type="component" value="Chromosome 12"/>
</dbReference>
<protein>
    <submittedName>
        <fullName evidence="1">Uncharacterized protein</fullName>
    </submittedName>
</protein>
<organism evidence="1 2">
    <name type="scientific">Pistacia atlantica</name>
    <dbReference type="NCBI Taxonomy" id="434234"/>
    <lineage>
        <taxon>Eukaryota</taxon>
        <taxon>Viridiplantae</taxon>
        <taxon>Streptophyta</taxon>
        <taxon>Embryophyta</taxon>
        <taxon>Tracheophyta</taxon>
        <taxon>Spermatophyta</taxon>
        <taxon>Magnoliopsida</taxon>
        <taxon>eudicotyledons</taxon>
        <taxon>Gunneridae</taxon>
        <taxon>Pentapetalae</taxon>
        <taxon>rosids</taxon>
        <taxon>malvids</taxon>
        <taxon>Sapindales</taxon>
        <taxon>Anacardiaceae</taxon>
        <taxon>Pistacia</taxon>
    </lineage>
</organism>
<evidence type="ECO:0000313" key="1">
    <source>
        <dbReference type="EMBL" id="KAJ0083005.1"/>
    </source>
</evidence>
<keyword evidence="2" id="KW-1185">Reference proteome</keyword>
<name>A0ACC1A7Q8_9ROSI</name>